<dbReference type="OrthoDB" id="9802842at2"/>
<dbReference type="CDD" id="cd03498">
    <property type="entry name" value="SQR_TypeB_2_TM"/>
    <property type="match status" value="1"/>
</dbReference>
<proteinExistence type="predicted"/>
<dbReference type="InterPro" id="IPR011138">
    <property type="entry name" value="Cytochrome_b-558"/>
</dbReference>
<organism evidence="2 3">
    <name type="scientific">Solitalea koreensis</name>
    <dbReference type="NCBI Taxonomy" id="543615"/>
    <lineage>
        <taxon>Bacteria</taxon>
        <taxon>Pseudomonadati</taxon>
        <taxon>Bacteroidota</taxon>
        <taxon>Sphingobacteriia</taxon>
        <taxon>Sphingobacteriales</taxon>
        <taxon>Sphingobacteriaceae</taxon>
        <taxon>Solitalea</taxon>
    </lineage>
</organism>
<evidence type="ECO:0000313" key="2">
    <source>
        <dbReference type="EMBL" id="SMO54669.1"/>
    </source>
</evidence>
<evidence type="ECO:0000256" key="1">
    <source>
        <dbReference type="SAM" id="Phobius"/>
    </source>
</evidence>
<dbReference type="SUPFAM" id="SSF81343">
    <property type="entry name" value="Fumarate reductase respiratory complex transmembrane subunits"/>
    <property type="match status" value="1"/>
</dbReference>
<feature type="transmembrane region" description="Helical" evidence="1">
    <location>
        <begin position="203"/>
        <end position="226"/>
    </location>
</feature>
<name>A0A521C5H4_9SPHI</name>
<dbReference type="GO" id="GO:0016020">
    <property type="term" value="C:membrane"/>
    <property type="evidence" value="ECO:0007669"/>
    <property type="project" value="InterPro"/>
</dbReference>
<dbReference type="InterPro" id="IPR034804">
    <property type="entry name" value="SQR/QFR_C/D"/>
</dbReference>
<accession>A0A521C5H4</accession>
<sequence length="228" mass="25777">MSGSSSFFTSSLGRKYVMGITGIFLITFLIVHAGINALIFIDNTGALFNSAAHFMATNWVIRSMELVLFLGIILHIVQAVILTRQNKQARPQEYAYANANANSLWYSRSMGLLGTLILIFLIIHLGHFWVKARFGIPEGIPEGMNGEHDMFFEMKEVFSNLWVVVVYVLAMVSLAYHLLHGFQSSFQSLGLNHHKYTPAIKKIGIWYSIVISVVFALMPLYVYFFLKN</sequence>
<reference evidence="2 3" key="1">
    <citation type="submission" date="2017-05" db="EMBL/GenBank/DDBJ databases">
        <authorList>
            <person name="Varghese N."/>
            <person name="Submissions S."/>
        </authorList>
    </citation>
    <scope>NUCLEOTIDE SEQUENCE [LARGE SCALE GENOMIC DNA]</scope>
    <source>
        <strain evidence="2 3">DSM 21342</strain>
    </source>
</reference>
<protein>
    <submittedName>
        <fullName evidence="2">Succinate dehydrogenase / fumarate reductase cytochrome b subunit</fullName>
    </submittedName>
</protein>
<feature type="transmembrane region" description="Helical" evidence="1">
    <location>
        <begin position="59"/>
        <end position="82"/>
    </location>
</feature>
<dbReference type="NCBIfam" id="TIGR02046">
    <property type="entry name" value="sdhC_b558_fam"/>
    <property type="match status" value="1"/>
</dbReference>
<gene>
    <name evidence="2" type="ORF">SAMN06265350_103223</name>
</gene>
<dbReference type="AlphaFoldDB" id="A0A521C5H4"/>
<feature type="transmembrane region" description="Helical" evidence="1">
    <location>
        <begin position="161"/>
        <end position="182"/>
    </location>
</feature>
<dbReference type="Proteomes" id="UP000315971">
    <property type="component" value="Unassembled WGS sequence"/>
</dbReference>
<dbReference type="Gene3D" id="1.20.1300.10">
    <property type="entry name" value="Fumarate reductase/succinate dehydrogenase, transmembrane subunit"/>
    <property type="match status" value="1"/>
</dbReference>
<dbReference type="EMBL" id="FXSZ01000003">
    <property type="protein sequence ID" value="SMO54669.1"/>
    <property type="molecule type" value="Genomic_DNA"/>
</dbReference>
<keyword evidence="1" id="KW-0812">Transmembrane</keyword>
<feature type="transmembrane region" description="Helical" evidence="1">
    <location>
        <begin position="16"/>
        <end position="39"/>
    </location>
</feature>
<keyword evidence="3" id="KW-1185">Reference proteome</keyword>
<feature type="transmembrane region" description="Helical" evidence="1">
    <location>
        <begin position="110"/>
        <end position="130"/>
    </location>
</feature>
<evidence type="ECO:0000313" key="3">
    <source>
        <dbReference type="Proteomes" id="UP000315971"/>
    </source>
</evidence>
<keyword evidence="1" id="KW-0472">Membrane</keyword>
<keyword evidence="1" id="KW-1133">Transmembrane helix</keyword>
<dbReference type="RefSeq" id="WP_142602581.1">
    <property type="nucleotide sequence ID" value="NZ_FXSZ01000003.1"/>
</dbReference>